<keyword evidence="4" id="KW-0456">Lyase</keyword>
<evidence type="ECO:0000256" key="2">
    <source>
        <dbReference type="ARBA" id="ARBA00022729"/>
    </source>
</evidence>
<proteinExistence type="predicted"/>
<dbReference type="EMBL" id="MAYW01000002">
    <property type="protein sequence ID" value="ODS34680.1"/>
    <property type="molecule type" value="Genomic_DNA"/>
</dbReference>
<dbReference type="InterPro" id="IPR008929">
    <property type="entry name" value="Chondroitin_lyas"/>
</dbReference>
<dbReference type="Gene3D" id="1.50.10.100">
    <property type="entry name" value="Chondroitin AC/alginate lyase"/>
    <property type="match status" value="1"/>
</dbReference>
<organism evidence="7 8">
    <name type="scientific">Candidatus Scalindua rubra</name>
    <dbReference type="NCBI Taxonomy" id="1872076"/>
    <lineage>
        <taxon>Bacteria</taxon>
        <taxon>Pseudomonadati</taxon>
        <taxon>Planctomycetota</taxon>
        <taxon>Candidatus Brocadiia</taxon>
        <taxon>Candidatus Brocadiales</taxon>
        <taxon>Candidatus Scalinduaceae</taxon>
        <taxon>Candidatus Scalindua</taxon>
    </lineage>
</organism>
<dbReference type="InterPro" id="IPR031680">
    <property type="entry name" value="Hepar_II_III_N"/>
</dbReference>
<keyword evidence="3" id="KW-0574">Periplasm</keyword>
<evidence type="ECO:0000259" key="6">
    <source>
        <dbReference type="Pfam" id="PF16889"/>
    </source>
</evidence>
<dbReference type="Proteomes" id="UP000094056">
    <property type="component" value="Unassembled WGS sequence"/>
</dbReference>
<protein>
    <submittedName>
        <fullName evidence="7">Uncharacterized protein</fullName>
    </submittedName>
</protein>
<evidence type="ECO:0000313" key="8">
    <source>
        <dbReference type="Proteomes" id="UP000094056"/>
    </source>
</evidence>
<accession>A0A1E3XGD6</accession>
<name>A0A1E3XGD6_9BACT</name>
<evidence type="ECO:0000259" key="5">
    <source>
        <dbReference type="Pfam" id="PF07940"/>
    </source>
</evidence>
<dbReference type="Gene3D" id="2.70.98.70">
    <property type="match status" value="1"/>
</dbReference>
<dbReference type="PANTHER" id="PTHR39210">
    <property type="entry name" value="HEPARIN-SULFATE LYASE"/>
    <property type="match status" value="1"/>
</dbReference>
<comment type="subcellular location">
    <subcellularLocation>
        <location evidence="1">Periplasm</location>
    </subcellularLocation>
</comment>
<feature type="domain" description="Heparin-sulfate lyase N-terminal" evidence="6">
    <location>
        <begin position="74"/>
        <end position="394"/>
    </location>
</feature>
<dbReference type="SUPFAM" id="SSF48230">
    <property type="entry name" value="Chondroitin AC/alginate lyase"/>
    <property type="match status" value="1"/>
</dbReference>
<comment type="caution">
    <text evidence="7">The sequence shown here is derived from an EMBL/GenBank/DDBJ whole genome shotgun (WGS) entry which is preliminary data.</text>
</comment>
<dbReference type="GO" id="GO:0042597">
    <property type="term" value="C:periplasmic space"/>
    <property type="evidence" value="ECO:0007669"/>
    <property type="project" value="UniProtKB-SubCell"/>
</dbReference>
<feature type="domain" description="Heparinase II/III-like C-terminal" evidence="5">
    <location>
        <begin position="455"/>
        <end position="690"/>
    </location>
</feature>
<gene>
    <name evidence="7" type="ORF">SCARUB_00116</name>
</gene>
<evidence type="ECO:0000256" key="3">
    <source>
        <dbReference type="ARBA" id="ARBA00022764"/>
    </source>
</evidence>
<dbReference type="InterPro" id="IPR012480">
    <property type="entry name" value="Hepar_II_III_C"/>
</dbReference>
<dbReference type="PANTHER" id="PTHR39210:SF1">
    <property type="entry name" value="HEPARIN-SULFATE LYASE"/>
    <property type="match status" value="1"/>
</dbReference>
<evidence type="ECO:0000313" key="7">
    <source>
        <dbReference type="EMBL" id="ODS34680.1"/>
    </source>
</evidence>
<keyword evidence="2" id="KW-0732">Signal</keyword>
<evidence type="ECO:0000256" key="4">
    <source>
        <dbReference type="ARBA" id="ARBA00023239"/>
    </source>
</evidence>
<dbReference type="Pfam" id="PF07940">
    <property type="entry name" value="Hepar_II_III_C"/>
    <property type="match status" value="1"/>
</dbReference>
<dbReference type="GO" id="GO:0016829">
    <property type="term" value="F:lyase activity"/>
    <property type="evidence" value="ECO:0007669"/>
    <property type="project" value="UniProtKB-KW"/>
</dbReference>
<reference evidence="7 8" key="1">
    <citation type="submission" date="2016-07" db="EMBL/GenBank/DDBJ databases">
        <title>Draft genome of Scalindua rubra, obtained from a brine-seawater interface in the Red Sea, sheds light on salt adaptation in anammox bacteria.</title>
        <authorList>
            <person name="Speth D.R."/>
            <person name="Lagkouvardos I."/>
            <person name="Wang Y."/>
            <person name="Qian P.-Y."/>
            <person name="Dutilh B.E."/>
            <person name="Jetten M.S."/>
        </authorList>
    </citation>
    <scope>NUCLEOTIDE SEQUENCE [LARGE SCALE GENOMIC DNA]</scope>
    <source>
        <strain evidence="7">BSI-1</strain>
    </source>
</reference>
<dbReference type="Pfam" id="PF16889">
    <property type="entry name" value="Hepar_II_III_N"/>
    <property type="match status" value="1"/>
</dbReference>
<sequence length="821" mass="95321">MKSTLFKQKVIWLYDRFSVMEPQEILWRGFDFVRCKFRKNIIRPFFSEISDFDFASKYLISNSNGVIRGTSDTLNLEYTKENYLNYCRYKKKPTFPLDISKRDEYIVFIKRNYPGSIEKTIYRANLILEHKFSFYKSSLVEMGDEINWHLCFETKKNWPMKFWYDIDYRNTESMGDIKIIWELNRHQYFLELGKAYLYTQDERYALEFVRQIDSWIEQNPFEMGINWITKLDIGIRVISWIFAIRFFCHSIHYTADINFKIIKMIYLQISHIQKNLSYGSSASNHLIGQGAALALVGILCPELTISAELQEQGTKVLLQESGRQIFKDGVHMEQSTSYHAFVLDYYLTYIFIAQLNNIIVYDEIIQNVKKMCIFLAYLKANLGFVPHIGDGDEGQAIRFSTDPEQDFDACLSTGAVLFSSKRIKSAVKVFEEKSFWLTGVDGYESFKALGSGLNPRKSFAYPDSGYFSMISEQDDNQFGLMLDSGPLGFGSPSGHGHADALSFVIGLNGHPFIVDPGTYIYTCKKDWREYFRGSHAHNVITVDNQSQSQSIAPFIWKRKAKTDLIDWYTSAHFDYFRGKHDGYIRLPDPVTCERIVLFVKPGFFVIDDNLNACKWHNYQMRFHFAPDVSVSNEDEFHITAVDGENNSLNLYFLQNNKNFKVSIRRGSDNPIGGWYSNTYGDKIESDEVICSTDNGSIFSCITLIVPIVAKRNTAILKAKIDRLGEYKENSFQCWGIQYGNEDFILLKPEDNHTKVFFKDFEFEGKMCVISLANNKTLKRVFAIDAKLLIYSGKRVFLSDQYLNYVEFTREVGFHMLLLIKI</sequence>
<dbReference type="AlphaFoldDB" id="A0A1E3XGD6"/>
<evidence type="ECO:0000256" key="1">
    <source>
        <dbReference type="ARBA" id="ARBA00004418"/>
    </source>
</evidence>